<name>F4KV07_HALH1</name>
<reference evidence="2 3" key="1">
    <citation type="journal article" date="2011" name="Stand. Genomic Sci.">
        <title>Complete genome sequence of Haliscomenobacter hydrossis type strain (O).</title>
        <authorList>
            <consortium name="US DOE Joint Genome Institute (JGI-PGF)"/>
            <person name="Daligault H."/>
            <person name="Lapidus A."/>
            <person name="Zeytun A."/>
            <person name="Nolan M."/>
            <person name="Lucas S."/>
            <person name="Del Rio T.G."/>
            <person name="Tice H."/>
            <person name="Cheng J.F."/>
            <person name="Tapia R."/>
            <person name="Han C."/>
            <person name="Goodwin L."/>
            <person name="Pitluck S."/>
            <person name="Liolios K."/>
            <person name="Pagani I."/>
            <person name="Ivanova N."/>
            <person name="Huntemann M."/>
            <person name="Mavromatis K."/>
            <person name="Mikhailova N."/>
            <person name="Pati A."/>
            <person name="Chen A."/>
            <person name="Palaniappan K."/>
            <person name="Land M."/>
            <person name="Hauser L."/>
            <person name="Brambilla E.M."/>
            <person name="Rohde M."/>
            <person name="Verbarg S."/>
            <person name="Goker M."/>
            <person name="Bristow J."/>
            <person name="Eisen J.A."/>
            <person name="Markowitz V."/>
            <person name="Hugenholtz P."/>
            <person name="Kyrpides N.C."/>
            <person name="Klenk H.P."/>
            <person name="Woyke T."/>
        </authorList>
    </citation>
    <scope>NUCLEOTIDE SEQUENCE [LARGE SCALE GENOMIC DNA]</scope>
    <source>
        <strain evidence="3">ATCC 27775 / DSM 1100 / LMG 10767 / O</strain>
    </source>
</reference>
<dbReference type="GO" id="GO:0120147">
    <property type="term" value="F:formylglycine-generating oxidase activity"/>
    <property type="evidence" value="ECO:0007669"/>
    <property type="project" value="TreeGrafter"/>
</dbReference>
<dbReference type="Gene3D" id="3.80.10.10">
    <property type="entry name" value="Ribonuclease Inhibitor"/>
    <property type="match status" value="1"/>
</dbReference>
<dbReference type="eggNOG" id="COG1262">
    <property type="taxonomic scope" value="Bacteria"/>
</dbReference>
<accession>F4KV07</accession>
<dbReference type="SUPFAM" id="SSF52075">
    <property type="entry name" value="Outer arm dynein light chain 1"/>
    <property type="match status" value="1"/>
</dbReference>
<dbReference type="STRING" id="760192.Halhy_1278"/>
<evidence type="ECO:0000313" key="2">
    <source>
        <dbReference type="EMBL" id="AEE49173.1"/>
    </source>
</evidence>
<protein>
    <submittedName>
        <fullName evidence="2">Sulphatase-modifying factor protein</fullName>
    </submittedName>
</protein>
<keyword evidence="3" id="KW-1185">Reference proteome</keyword>
<feature type="domain" description="Sulfatase-modifying factor enzyme-like" evidence="1">
    <location>
        <begin position="733"/>
        <end position="1040"/>
    </location>
</feature>
<dbReference type="Proteomes" id="UP000008461">
    <property type="component" value="Chromosome"/>
</dbReference>
<evidence type="ECO:0000259" key="1">
    <source>
        <dbReference type="Pfam" id="PF03781"/>
    </source>
</evidence>
<dbReference type="PANTHER" id="PTHR23150">
    <property type="entry name" value="SULFATASE MODIFYING FACTOR 1, 2"/>
    <property type="match status" value="1"/>
</dbReference>
<dbReference type="InterPro" id="IPR042095">
    <property type="entry name" value="SUMF_sf"/>
</dbReference>
<dbReference type="HOGENOM" id="CLU_290983_0_0_10"/>
<dbReference type="KEGG" id="hhy:Halhy_1278"/>
<dbReference type="InterPro" id="IPR016187">
    <property type="entry name" value="CTDL_fold"/>
</dbReference>
<gene>
    <name evidence="2" type="ordered locus">Halhy_1278</name>
</gene>
<dbReference type="SUPFAM" id="SSF56436">
    <property type="entry name" value="C-type lectin-like"/>
    <property type="match status" value="1"/>
</dbReference>
<dbReference type="InterPro" id="IPR051043">
    <property type="entry name" value="Sulfatase_Mod_Factor_Kinase"/>
</dbReference>
<dbReference type="InterPro" id="IPR032675">
    <property type="entry name" value="LRR_dom_sf"/>
</dbReference>
<dbReference type="EMBL" id="CP002691">
    <property type="protein sequence ID" value="AEE49173.1"/>
    <property type="molecule type" value="Genomic_DNA"/>
</dbReference>
<dbReference type="PANTHER" id="PTHR23150:SF19">
    <property type="entry name" value="FORMYLGLYCINE-GENERATING ENZYME"/>
    <property type="match status" value="1"/>
</dbReference>
<proteinExistence type="predicted"/>
<dbReference type="Pfam" id="PF03781">
    <property type="entry name" value="FGE-sulfatase"/>
    <property type="match status" value="1"/>
</dbReference>
<dbReference type="eggNOG" id="COG5635">
    <property type="taxonomic scope" value="Bacteria"/>
</dbReference>
<dbReference type="eggNOG" id="COG4886">
    <property type="taxonomic scope" value="Bacteria"/>
</dbReference>
<evidence type="ECO:0000313" key="3">
    <source>
        <dbReference type="Proteomes" id="UP000008461"/>
    </source>
</evidence>
<reference key="2">
    <citation type="submission" date="2011-04" db="EMBL/GenBank/DDBJ databases">
        <title>Complete sequence of chromosome of Haliscomenobacter hydrossis DSM 1100.</title>
        <authorList>
            <consortium name="US DOE Joint Genome Institute (JGI-PGF)"/>
            <person name="Lucas S."/>
            <person name="Han J."/>
            <person name="Lapidus A."/>
            <person name="Bruce D."/>
            <person name="Goodwin L."/>
            <person name="Pitluck S."/>
            <person name="Peters L."/>
            <person name="Kyrpides N."/>
            <person name="Mavromatis K."/>
            <person name="Ivanova N."/>
            <person name="Ovchinnikova G."/>
            <person name="Pagani I."/>
            <person name="Daligault H."/>
            <person name="Detter J.C."/>
            <person name="Han C."/>
            <person name="Land M."/>
            <person name="Hauser L."/>
            <person name="Markowitz V."/>
            <person name="Cheng J.-F."/>
            <person name="Hugenholtz P."/>
            <person name="Woyke T."/>
            <person name="Wu D."/>
            <person name="Verbarg S."/>
            <person name="Frueling A."/>
            <person name="Brambilla E."/>
            <person name="Klenk H.-P."/>
            <person name="Eisen J.A."/>
        </authorList>
    </citation>
    <scope>NUCLEOTIDE SEQUENCE</scope>
    <source>
        <strain>DSM 1100</strain>
    </source>
</reference>
<dbReference type="InterPro" id="IPR027417">
    <property type="entry name" value="P-loop_NTPase"/>
</dbReference>
<sequence>MADQSNYLQDLLRAVDQLNWEYVGEELRVLNGNQPNSRLARAWMAIRDEMVEGRNPRNLQIEGLKRSFQDYFAEDLSHAAPIRVFRPAASFLRLLYRNIRALDFGKSYFQCLENPSTNLYRREVEAIFADYEPQKIQLDWIKNHGNLKEIARGVRWPELLKKTPLEVFTRVFFATPGTCVLLLADSGYGKTTFLQKLFYDYALSYPSVALAFVYAGNTTLAQVSAIPNKPQTILFLDALDEDQEARRDLRRCIDRLSEVLKNFRQVIISTRVQLFRTQEEEWQYLDNNRRLIPLSLHAIQPLAYFERRLGKTSADYQAAAALEKRQPEIFKRPLFLSWIEDLLGLDAKRPLQYLSEIFSVLSEKWASREEAKVEGHLHQQRTYAQRLLAFSEELAIYQYRMGTDQLVPEPIADIAQRFGIAGQDSRDRSFLTRNRATDTWAFTHQSFFDYFLARALLSGRLREEEYNFKAYPATTDLYNEMCWLQVAKQDKVPMYKDRPSFWDQDDQFAHELVTLQPNWLMRALVFVHRDALASVAPFWQDLIQALRRLLPNAEHYVFKDHQIALDILAGKKQMEEEPSMYSLQFLREVHYQNLLAQAGLSAGIPTDNKLHFHLTPAQRAAWQQQAIVPETFTATLEGLLKLNPILRRAWQGLEQLSLSGLGLSAIPAELLQLKELRSLDLSGNQITEEDTRLKALLRLPELLELYMNGSPILQDWKGETNLRALREHYLFPPEMVIVEGGSFAMGLDSTILLYNDGKGNKEHSDNEQSVYQVVLADFWMATHPVTLGEFRRFVQETGYQTLAEKEGWSWSYDAETGEWEKIEGQNWQCNTKGTLQINDRHPVLHLSWYDALEYCNWLSRAAGLAEVYQIDYLNPDAHNLAENDDLKWTVKVNWETSGYRLPTEAEWEYAARERGRSVRFGNGQDIADPTQMNFDASSHYKIDYSIVGIYRAATVPADAFAPNALGIFNMSGNVAEWCWDWYANDYYQYSPLENPHGPAEDAYRVLRGGSWFYNTKYCRSSFRFSNLPAYRFSDFGFRVVLFPPPVSWPV</sequence>
<dbReference type="OrthoDB" id="9768004at2"/>
<dbReference type="InterPro" id="IPR005532">
    <property type="entry name" value="SUMF_dom"/>
</dbReference>
<dbReference type="SUPFAM" id="SSF52540">
    <property type="entry name" value="P-loop containing nucleoside triphosphate hydrolases"/>
    <property type="match status" value="1"/>
</dbReference>
<dbReference type="RefSeq" id="WP_013763728.1">
    <property type="nucleotide sequence ID" value="NC_015510.1"/>
</dbReference>
<dbReference type="Gene3D" id="3.90.1580.10">
    <property type="entry name" value="paralog of FGE (formylglycine-generating enzyme)"/>
    <property type="match status" value="1"/>
</dbReference>
<organism evidence="2 3">
    <name type="scientific">Haliscomenobacter hydrossis (strain ATCC 27775 / DSM 1100 / LMG 10767 / O)</name>
    <dbReference type="NCBI Taxonomy" id="760192"/>
    <lineage>
        <taxon>Bacteria</taxon>
        <taxon>Pseudomonadati</taxon>
        <taxon>Bacteroidota</taxon>
        <taxon>Saprospiria</taxon>
        <taxon>Saprospirales</taxon>
        <taxon>Haliscomenobacteraceae</taxon>
        <taxon>Haliscomenobacter</taxon>
    </lineage>
</organism>
<dbReference type="AlphaFoldDB" id="F4KV07"/>